<proteinExistence type="predicted"/>
<name>A0A3M7RDU4_BRAPC</name>
<comment type="caution">
    <text evidence="1">The sequence shown here is derived from an EMBL/GenBank/DDBJ whole genome shotgun (WGS) entry which is preliminary data.</text>
</comment>
<evidence type="ECO:0000313" key="2">
    <source>
        <dbReference type="Proteomes" id="UP000276133"/>
    </source>
</evidence>
<sequence>MNYLVKIKLTVKPYEDTLFLSKLVELKKWVYFLSIKSIRKRKITLKKTNKWHEQVLDSQFSESILTAINFILHSNNSSRSYQPSSIFEVPIFVFLRNPMKAYRKIIDCGKYFNKKVVFMIELYFFFKKLTYILSFLSII</sequence>
<dbReference type="EMBL" id="REGN01003627">
    <property type="protein sequence ID" value="RNA21677.1"/>
    <property type="molecule type" value="Genomic_DNA"/>
</dbReference>
<gene>
    <name evidence="1" type="ORF">BpHYR1_049473</name>
</gene>
<accession>A0A3M7RDU4</accession>
<reference evidence="1 2" key="1">
    <citation type="journal article" date="2018" name="Sci. Rep.">
        <title>Genomic signatures of local adaptation to the degree of environmental predictability in rotifers.</title>
        <authorList>
            <person name="Franch-Gras L."/>
            <person name="Hahn C."/>
            <person name="Garcia-Roger E.M."/>
            <person name="Carmona M.J."/>
            <person name="Serra M."/>
            <person name="Gomez A."/>
        </authorList>
    </citation>
    <scope>NUCLEOTIDE SEQUENCE [LARGE SCALE GENOMIC DNA]</scope>
    <source>
        <strain evidence="1">HYR1</strain>
    </source>
</reference>
<dbReference type="Proteomes" id="UP000276133">
    <property type="component" value="Unassembled WGS sequence"/>
</dbReference>
<organism evidence="1 2">
    <name type="scientific">Brachionus plicatilis</name>
    <name type="common">Marine rotifer</name>
    <name type="synonym">Brachionus muelleri</name>
    <dbReference type="NCBI Taxonomy" id="10195"/>
    <lineage>
        <taxon>Eukaryota</taxon>
        <taxon>Metazoa</taxon>
        <taxon>Spiralia</taxon>
        <taxon>Gnathifera</taxon>
        <taxon>Rotifera</taxon>
        <taxon>Eurotatoria</taxon>
        <taxon>Monogononta</taxon>
        <taxon>Pseudotrocha</taxon>
        <taxon>Ploima</taxon>
        <taxon>Brachionidae</taxon>
        <taxon>Brachionus</taxon>
    </lineage>
</organism>
<keyword evidence="2" id="KW-1185">Reference proteome</keyword>
<dbReference type="AlphaFoldDB" id="A0A3M7RDU4"/>
<protein>
    <submittedName>
        <fullName evidence="1">Uncharacterized protein</fullName>
    </submittedName>
</protein>
<evidence type="ECO:0000313" key="1">
    <source>
        <dbReference type="EMBL" id="RNA21677.1"/>
    </source>
</evidence>